<dbReference type="AlphaFoldDB" id="A0A415GDL4"/>
<dbReference type="InterPro" id="IPR001623">
    <property type="entry name" value="DnaJ_domain"/>
</dbReference>
<gene>
    <name evidence="3" type="ORF">DW060_12820</name>
</gene>
<dbReference type="Pfam" id="PF01556">
    <property type="entry name" value="DnaJ_C"/>
    <property type="match status" value="1"/>
</dbReference>
<organism evidence="3 4">
    <name type="scientific">Leyella stercorea</name>
    <dbReference type="NCBI Taxonomy" id="363265"/>
    <lineage>
        <taxon>Bacteria</taxon>
        <taxon>Pseudomonadati</taxon>
        <taxon>Bacteroidota</taxon>
        <taxon>Bacteroidia</taxon>
        <taxon>Bacteroidales</taxon>
        <taxon>Prevotellaceae</taxon>
        <taxon>Leyella</taxon>
    </lineage>
</organism>
<dbReference type="CDD" id="cd06257">
    <property type="entry name" value="DnaJ"/>
    <property type="match status" value="1"/>
</dbReference>
<dbReference type="Gene3D" id="1.10.287.110">
    <property type="entry name" value="DnaJ domain"/>
    <property type="match status" value="1"/>
</dbReference>
<dbReference type="FunFam" id="2.60.260.20:FF:000013">
    <property type="entry name" value="DnaJ subfamily B member 11"/>
    <property type="match status" value="1"/>
</dbReference>
<dbReference type="InterPro" id="IPR051938">
    <property type="entry name" value="Apopto_cytoskel_mod"/>
</dbReference>
<dbReference type="SUPFAM" id="SSF49493">
    <property type="entry name" value="HSP40/DnaJ peptide-binding domain"/>
    <property type="match status" value="1"/>
</dbReference>
<dbReference type="GeneID" id="78338283"/>
<reference evidence="3 4" key="1">
    <citation type="submission" date="2018-08" db="EMBL/GenBank/DDBJ databases">
        <title>A genome reference for cultivated species of the human gut microbiota.</title>
        <authorList>
            <person name="Zou Y."/>
            <person name="Xue W."/>
            <person name="Luo G."/>
        </authorList>
    </citation>
    <scope>NUCLEOTIDE SEQUENCE [LARGE SCALE GENOMIC DNA]</scope>
    <source>
        <strain evidence="3 4">AF42-9</strain>
    </source>
</reference>
<dbReference type="Gene3D" id="2.60.260.20">
    <property type="entry name" value="Urease metallochaperone UreE, N-terminal domain"/>
    <property type="match status" value="1"/>
</dbReference>
<dbReference type="Proteomes" id="UP000286598">
    <property type="component" value="Unassembled WGS sequence"/>
</dbReference>
<protein>
    <submittedName>
        <fullName evidence="3">J domain-containing protein</fullName>
    </submittedName>
</protein>
<dbReference type="RefSeq" id="WP_007903207.1">
    <property type="nucleotide sequence ID" value="NZ_BRDO01000001.1"/>
</dbReference>
<evidence type="ECO:0000256" key="1">
    <source>
        <dbReference type="ARBA" id="ARBA00023186"/>
    </source>
</evidence>
<name>A0A415GDL4_9BACT</name>
<keyword evidence="4" id="KW-1185">Reference proteome</keyword>
<dbReference type="GO" id="GO:0051082">
    <property type="term" value="F:unfolded protein binding"/>
    <property type="evidence" value="ECO:0007669"/>
    <property type="project" value="InterPro"/>
</dbReference>
<dbReference type="EMBL" id="QRNO01000104">
    <property type="protein sequence ID" value="RHK46820.1"/>
    <property type="molecule type" value="Genomic_DNA"/>
</dbReference>
<comment type="caution">
    <text evidence="3">The sequence shown here is derived from an EMBL/GenBank/DDBJ whole genome shotgun (WGS) entry which is preliminary data.</text>
</comment>
<dbReference type="SMART" id="SM00271">
    <property type="entry name" value="DnaJ"/>
    <property type="match status" value="1"/>
</dbReference>
<proteinExistence type="predicted"/>
<dbReference type="OrthoDB" id="9779889at2"/>
<accession>A0A415GDL4</accession>
<dbReference type="PANTHER" id="PTHR44145:SF3">
    <property type="entry name" value="DNAJ HOMOLOG SUBFAMILY A MEMBER 3, MITOCHONDRIAL"/>
    <property type="match status" value="1"/>
</dbReference>
<evidence type="ECO:0000259" key="2">
    <source>
        <dbReference type="PROSITE" id="PS50076"/>
    </source>
</evidence>
<dbReference type="SUPFAM" id="SSF46565">
    <property type="entry name" value="Chaperone J-domain"/>
    <property type="match status" value="1"/>
</dbReference>
<dbReference type="InterPro" id="IPR008971">
    <property type="entry name" value="HSP40/DnaJ_pept-bd"/>
</dbReference>
<feature type="domain" description="J" evidence="2">
    <location>
        <begin position="5"/>
        <end position="70"/>
    </location>
</feature>
<dbReference type="GO" id="GO:0006457">
    <property type="term" value="P:protein folding"/>
    <property type="evidence" value="ECO:0007669"/>
    <property type="project" value="InterPro"/>
</dbReference>
<evidence type="ECO:0000313" key="3">
    <source>
        <dbReference type="EMBL" id="RHK46820.1"/>
    </source>
</evidence>
<dbReference type="PRINTS" id="PR00625">
    <property type="entry name" value="JDOMAIN"/>
</dbReference>
<dbReference type="Pfam" id="PF00226">
    <property type="entry name" value="DnaJ"/>
    <property type="match status" value="1"/>
</dbReference>
<dbReference type="PROSITE" id="PS50076">
    <property type="entry name" value="DNAJ_2"/>
    <property type="match status" value="1"/>
</dbReference>
<sequence>MAFIDYYKILGVDRNIPQDQVREAYRKRAKLFHPDLHPNDPKAKAKFQALNEAYDVISDPEKRKKYDQYGERWREADAYAQQGGAGGQQYWSSNGGGSPFEGFDFSSFGEGGGGFSSFFQDLFGAKAGRTHSRTRSSARQNTGEMNANVNIDLYTALLGGEVIIQLGNGSKIKLKVKPETQNGTKVRLRGKGYDRGDGTMGDLIITYNVKLPTNLSERQKQLLKEMQQS</sequence>
<keyword evidence="1" id="KW-0143">Chaperone</keyword>
<dbReference type="PANTHER" id="PTHR44145">
    <property type="entry name" value="DNAJ HOMOLOG SUBFAMILY A MEMBER 3, MITOCHONDRIAL"/>
    <property type="match status" value="1"/>
</dbReference>
<dbReference type="InterPro" id="IPR036869">
    <property type="entry name" value="J_dom_sf"/>
</dbReference>
<evidence type="ECO:0000313" key="4">
    <source>
        <dbReference type="Proteomes" id="UP000286598"/>
    </source>
</evidence>
<dbReference type="InterPro" id="IPR002939">
    <property type="entry name" value="DnaJ_C"/>
</dbReference>